<keyword evidence="1" id="KW-0472">Membrane</keyword>
<dbReference type="InterPro" id="IPR011055">
    <property type="entry name" value="Dup_hybrid_motif"/>
</dbReference>
<name>A0A955I4T2_9BACT</name>
<keyword evidence="1" id="KW-1133">Transmembrane helix</keyword>
<feature type="domain" description="LysM" evidence="2">
    <location>
        <begin position="142"/>
        <end position="189"/>
    </location>
</feature>
<dbReference type="Pfam" id="PF01476">
    <property type="entry name" value="LysM"/>
    <property type="match status" value="1"/>
</dbReference>
<reference evidence="3" key="1">
    <citation type="submission" date="2020-04" db="EMBL/GenBank/DDBJ databases">
        <authorList>
            <person name="Zhang T."/>
        </authorList>
    </citation>
    <scope>NUCLEOTIDE SEQUENCE</scope>
    <source>
        <strain evidence="3">HKST-UBA12</strain>
    </source>
</reference>
<dbReference type="InterPro" id="IPR018392">
    <property type="entry name" value="LysM"/>
</dbReference>
<dbReference type="PANTHER" id="PTHR21666">
    <property type="entry name" value="PEPTIDASE-RELATED"/>
    <property type="match status" value="1"/>
</dbReference>
<evidence type="ECO:0000259" key="2">
    <source>
        <dbReference type="PROSITE" id="PS51782"/>
    </source>
</evidence>
<dbReference type="InterPro" id="IPR016047">
    <property type="entry name" value="M23ase_b-sheet_dom"/>
</dbReference>
<dbReference type="InterPro" id="IPR050570">
    <property type="entry name" value="Cell_wall_metabolism_enzyme"/>
</dbReference>
<evidence type="ECO:0000256" key="1">
    <source>
        <dbReference type="SAM" id="Phobius"/>
    </source>
</evidence>
<dbReference type="GO" id="GO:0004222">
    <property type="term" value="F:metalloendopeptidase activity"/>
    <property type="evidence" value="ECO:0007669"/>
    <property type="project" value="TreeGrafter"/>
</dbReference>
<organism evidence="3 4">
    <name type="scientific">Candidatus Dojkabacteria bacterium</name>
    <dbReference type="NCBI Taxonomy" id="2099670"/>
    <lineage>
        <taxon>Bacteria</taxon>
        <taxon>Candidatus Dojkabacteria</taxon>
    </lineage>
</organism>
<dbReference type="EMBL" id="JAGQLI010000030">
    <property type="protein sequence ID" value="MCA9378900.1"/>
    <property type="molecule type" value="Genomic_DNA"/>
</dbReference>
<evidence type="ECO:0000313" key="3">
    <source>
        <dbReference type="EMBL" id="MCA9378900.1"/>
    </source>
</evidence>
<dbReference type="PANTHER" id="PTHR21666:SF270">
    <property type="entry name" value="MUREIN HYDROLASE ACTIVATOR ENVC"/>
    <property type="match status" value="1"/>
</dbReference>
<proteinExistence type="predicted"/>
<dbReference type="Pfam" id="PF01551">
    <property type="entry name" value="Peptidase_M23"/>
    <property type="match status" value="1"/>
</dbReference>
<keyword evidence="1" id="KW-0812">Transmembrane</keyword>
<evidence type="ECO:0000313" key="4">
    <source>
        <dbReference type="Proteomes" id="UP000760819"/>
    </source>
</evidence>
<protein>
    <submittedName>
        <fullName evidence="3">LysM peptidoglycan-binding domain-containing M23 family metallopeptidase</fullName>
    </submittedName>
</protein>
<feature type="transmembrane region" description="Helical" evidence="1">
    <location>
        <begin position="77"/>
        <end position="97"/>
    </location>
</feature>
<dbReference type="Gene3D" id="3.10.350.10">
    <property type="entry name" value="LysM domain"/>
    <property type="match status" value="1"/>
</dbReference>
<dbReference type="Gene3D" id="2.70.70.10">
    <property type="entry name" value="Glucose Permease (Domain IIA)"/>
    <property type="match status" value="1"/>
</dbReference>
<dbReference type="SUPFAM" id="SSF54106">
    <property type="entry name" value="LysM domain"/>
    <property type="match status" value="1"/>
</dbReference>
<reference evidence="3" key="2">
    <citation type="journal article" date="2021" name="Microbiome">
        <title>Successional dynamics and alternative stable states in a saline activated sludge microbial community over 9 years.</title>
        <authorList>
            <person name="Wang Y."/>
            <person name="Ye J."/>
            <person name="Ju F."/>
            <person name="Liu L."/>
            <person name="Boyd J.A."/>
            <person name="Deng Y."/>
            <person name="Parks D.H."/>
            <person name="Jiang X."/>
            <person name="Yin X."/>
            <person name="Woodcroft B.J."/>
            <person name="Tyson G.W."/>
            <person name="Hugenholtz P."/>
            <person name="Polz M.F."/>
            <person name="Zhang T."/>
        </authorList>
    </citation>
    <scope>NUCLEOTIDE SEQUENCE</scope>
    <source>
        <strain evidence="3">HKST-UBA12</strain>
    </source>
</reference>
<dbReference type="PROSITE" id="PS51782">
    <property type="entry name" value="LYSM"/>
    <property type="match status" value="1"/>
</dbReference>
<dbReference type="SUPFAM" id="SSF51261">
    <property type="entry name" value="Duplicated hybrid motif"/>
    <property type="match status" value="1"/>
</dbReference>
<accession>A0A955I4T2</accession>
<sequence>MRITSNLPQKQVTDSKILKDILPYLGSMPAYLLLRSRQIVSWAITIAEFTVDTAAVTKDFLVSRMFWGRGNLYRNSFHLVMMVLTSFALITGVATQLDVFSTTSQALSVSYGLGATSDLLEQGGGITSVLPVDPSTPELQIDEHHVSPGETLESIAAIYGVSVDTIRWANSRLVSPFSNALEVGWVLRIPQIDGVLYTVRAGQTVDDLVALTGGNRFDIIELNELYPPDYALTDGQQIFVPHGSLSESEVVIAGIPRGVFTNPLSNPACAGYHLSRGFTSYHNGLDLAKGGGCPIRAIAAGRVVFAGWSSLAGFNVRIDHGGGITSHYYHGTGEFWVKEGDRVQQGQEIMMMGSSGNSTGTHLHLSLFKDKIAVDPAIFVPY</sequence>
<dbReference type="Proteomes" id="UP000760819">
    <property type="component" value="Unassembled WGS sequence"/>
</dbReference>
<dbReference type="SMART" id="SM00257">
    <property type="entry name" value="LysM"/>
    <property type="match status" value="2"/>
</dbReference>
<dbReference type="InterPro" id="IPR036779">
    <property type="entry name" value="LysM_dom_sf"/>
</dbReference>
<comment type="caution">
    <text evidence="3">The sequence shown here is derived from an EMBL/GenBank/DDBJ whole genome shotgun (WGS) entry which is preliminary data.</text>
</comment>
<dbReference type="CDD" id="cd00118">
    <property type="entry name" value="LysM"/>
    <property type="match status" value="1"/>
</dbReference>
<gene>
    <name evidence="3" type="ORF">KC640_00585</name>
</gene>
<dbReference type="CDD" id="cd12797">
    <property type="entry name" value="M23_peptidase"/>
    <property type="match status" value="1"/>
</dbReference>
<dbReference type="AlphaFoldDB" id="A0A955I4T2"/>